<evidence type="ECO:0000313" key="2">
    <source>
        <dbReference type="EMBL" id="CAK0883306.1"/>
    </source>
</evidence>
<feature type="repeat" description="PPR" evidence="1">
    <location>
        <begin position="10"/>
        <end position="44"/>
    </location>
</feature>
<sequence>MWEAKLEPNVIFSYSAGISACAKGSRWQRAVALLSEIREAKLEPTIIQLQRWDRRVREGQAVADGLVAAGRGDCGEVATRRIRLQLCDCRSAGWKRCHKVVSVNAGITACTSACNGSLPWRCLASCGCEAGA</sequence>
<proteinExistence type="predicted"/>
<evidence type="ECO:0008006" key="4">
    <source>
        <dbReference type="Google" id="ProtNLM"/>
    </source>
</evidence>
<organism evidence="2 3">
    <name type="scientific">Prorocentrum cordatum</name>
    <dbReference type="NCBI Taxonomy" id="2364126"/>
    <lineage>
        <taxon>Eukaryota</taxon>
        <taxon>Sar</taxon>
        <taxon>Alveolata</taxon>
        <taxon>Dinophyceae</taxon>
        <taxon>Prorocentrales</taxon>
        <taxon>Prorocentraceae</taxon>
        <taxon>Prorocentrum</taxon>
    </lineage>
</organism>
<name>A0ABN9WET0_9DINO</name>
<accession>A0ABN9WET0</accession>
<protein>
    <recommendedName>
        <fullName evidence="4">Protein Wnt</fullName>
    </recommendedName>
</protein>
<gene>
    <name evidence="2" type="ORF">PCOR1329_LOCUS65551</name>
</gene>
<dbReference type="NCBIfam" id="TIGR00756">
    <property type="entry name" value="PPR"/>
    <property type="match status" value="1"/>
</dbReference>
<dbReference type="PROSITE" id="PS51257">
    <property type="entry name" value="PROKAR_LIPOPROTEIN"/>
    <property type="match status" value="1"/>
</dbReference>
<dbReference type="Proteomes" id="UP001189429">
    <property type="component" value="Unassembled WGS sequence"/>
</dbReference>
<dbReference type="Gene3D" id="1.25.40.10">
    <property type="entry name" value="Tetratricopeptide repeat domain"/>
    <property type="match status" value="1"/>
</dbReference>
<comment type="caution">
    <text evidence="2">The sequence shown here is derived from an EMBL/GenBank/DDBJ whole genome shotgun (WGS) entry which is preliminary data.</text>
</comment>
<dbReference type="EMBL" id="CAUYUJ010018396">
    <property type="protein sequence ID" value="CAK0883306.1"/>
    <property type="molecule type" value="Genomic_DNA"/>
</dbReference>
<reference evidence="2" key="1">
    <citation type="submission" date="2023-10" db="EMBL/GenBank/DDBJ databases">
        <authorList>
            <person name="Chen Y."/>
            <person name="Shah S."/>
            <person name="Dougan E. K."/>
            <person name="Thang M."/>
            <person name="Chan C."/>
        </authorList>
    </citation>
    <scope>NUCLEOTIDE SEQUENCE [LARGE SCALE GENOMIC DNA]</scope>
</reference>
<evidence type="ECO:0000256" key="1">
    <source>
        <dbReference type="PROSITE-ProRule" id="PRU00708"/>
    </source>
</evidence>
<dbReference type="InterPro" id="IPR011990">
    <property type="entry name" value="TPR-like_helical_dom_sf"/>
</dbReference>
<dbReference type="InterPro" id="IPR002885">
    <property type="entry name" value="PPR_rpt"/>
</dbReference>
<evidence type="ECO:0000313" key="3">
    <source>
        <dbReference type="Proteomes" id="UP001189429"/>
    </source>
</evidence>
<dbReference type="PROSITE" id="PS51375">
    <property type="entry name" value="PPR"/>
    <property type="match status" value="1"/>
</dbReference>
<keyword evidence="3" id="KW-1185">Reference proteome</keyword>